<proteinExistence type="inferred from homology"/>
<keyword evidence="16" id="KW-1185">Reference proteome</keyword>
<evidence type="ECO:0000256" key="6">
    <source>
        <dbReference type="ARBA" id="ARBA00022741"/>
    </source>
</evidence>
<dbReference type="GeneID" id="4621425"/>
<keyword evidence="8" id="KW-0067">ATP-binding</keyword>
<dbReference type="SUPFAM" id="SSF54211">
    <property type="entry name" value="Ribosomal protein S5 domain 2-like"/>
    <property type="match status" value="1"/>
</dbReference>
<accession>Q756B3</accession>
<dbReference type="InterPro" id="IPR020568">
    <property type="entry name" value="Ribosomal_Su5_D2-typ_SF"/>
</dbReference>
<dbReference type="InterPro" id="IPR036554">
    <property type="entry name" value="GHMP_kinase_C_sf"/>
</dbReference>
<reference evidence="15 16" key="1">
    <citation type="journal article" date="2004" name="Science">
        <title>The Ashbya gossypii genome as a tool for mapping the ancient Saccharomyces cerevisiae genome.</title>
        <authorList>
            <person name="Dietrich F.S."/>
            <person name="Voegeli S."/>
            <person name="Brachat S."/>
            <person name="Lerch A."/>
            <person name="Gates K."/>
            <person name="Steiner S."/>
            <person name="Mohr C."/>
            <person name="Pohlmann R."/>
            <person name="Luedi P."/>
            <person name="Choi S."/>
            <person name="Wing R.A."/>
            <person name="Flavier A."/>
            <person name="Gaffney T.D."/>
            <person name="Philippsen P."/>
        </authorList>
    </citation>
    <scope>NUCLEOTIDE SEQUENCE [LARGE SCALE GENOMIC DNA]</scope>
    <source>
        <strain evidence="16">ATCC 10895 / CBS 109.51 / FGSC 9923 / NRRL Y-1056</strain>
    </source>
</reference>
<sequence length="446" mass="49374">MDKVRAFSAPGKALLVGGYLVLDPNYKSYVVALSSRMHAVVKQTEGSAEAPLRVKLTSSQFNNDQWEYTVDFESNYELVETKGRRHPFIEKTLANVLNYFQPPRGQLAEISIEVFSDAGYHSQLDSIEHRNEFRSFRFHKKSITDVPKTGLGSSAGLVTVLTAALISVFLPEMDVRLNKHLELIHNLSQVAHCQAQGKVGSGFDVASAVFGSIIYQRFPPALINDLPSIGAPEYADCLRNVIDKADWHSRHDRVSLPKGLRIAMGDVRGGSQTPRLVTQVHQWLQADPEHGSKIYEEINKGNIAFMSGLEELNRIAEQDLSTYNELLQTLENGGSLERFPVLAQIQSAIQQIRKNFRTITSESGADIEPQEQTALLENSLQLKGVLTGMVPGAGGRDAIALIVAEDSNLVEQTKEAVEFGAVTWLDLGQEKFGILEVSPEQYNNLQ</sequence>
<evidence type="ECO:0000259" key="14">
    <source>
        <dbReference type="Pfam" id="PF00288"/>
    </source>
</evidence>
<dbReference type="InterPro" id="IPR006204">
    <property type="entry name" value="GHMP_kinase_N_dom"/>
</dbReference>
<keyword evidence="7 13" id="KW-0418">Kinase</keyword>
<dbReference type="KEGG" id="ago:AGOS_AER354W"/>
<dbReference type="InterPro" id="IPR006203">
    <property type="entry name" value="GHMP_knse_ATP-bd_CS"/>
</dbReference>
<evidence type="ECO:0000256" key="9">
    <source>
        <dbReference type="ARBA" id="ARBA00022955"/>
    </source>
</evidence>
<dbReference type="PANTHER" id="PTHR31814">
    <property type="match status" value="1"/>
</dbReference>
<dbReference type="GO" id="GO:0004631">
    <property type="term" value="F:phosphomevalonate kinase activity"/>
    <property type="evidence" value="ECO:0000318"/>
    <property type="project" value="GO_Central"/>
</dbReference>
<evidence type="ECO:0000256" key="3">
    <source>
        <dbReference type="ARBA" id="ARBA00012958"/>
    </source>
</evidence>
<dbReference type="InterPro" id="IPR035102">
    <property type="entry name" value="Phosphomevalonate_kinase"/>
</dbReference>
<gene>
    <name evidence="15" type="ORF">AGOS_AER354W</name>
</gene>
<keyword evidence="5 13" id="KW-0808">Transferase</keyword>
<dbReference type="PIRSF" id="PIRSF017288">
    <property type="entry name" value="PMK_GHMP_euk"/>
    <property type="match status" value="1"/>
</dbReference>
<dbReference type="EC" id="2.7.4.2" evidence="3 13"/>
<protein>
    <recommendedName>
        <fullName evidence="3 13">Phosphomevalonate kinase</fullName>
        <ecNumber evidence="3 13">2.7.4.2</ecNumber>
    </recommendedName>
</protein>
<dbReference type="OMA" id="LVIHRTM"/>
<dbReference type="Gene3D" id="3.30.70.890">
    <property type="entry name" value="GHMP kinase, C-terminal domain"/>
    <property type="match status" value="1"/>
</dbReference>
<dbReference type="RefSeq" id="NP_985210.1">
    <property type="nucleotide sequence ID" value="NM_210564.1"/>
</dbReference>
<dbReference type="UniPathway" id="UPA00057">
    <property type="reaction ID" value="UER00099"/>
</dbReference>
<evidence type="ECO:0000256" key="5">
    <source>
        <dbReference type="ARBA" id="ARBA00022679"/>
    </source>
</evidence>
<evidence type="ECO:0000313" key="15">
    <source>
        <dbReference type="EMBL" id="AAS53034.1"/>
    </source>
</evidence>
<dbReference type="InterPro" id="IPR014721">
    <property type="entry name" value="Ribsml_uS5_D2-typ_fold_subgr"/>
</dbReference>
<dbReference type="Pfam" id="PF00288">
    <property type="entry name" value="GHMP_kinases_N"/>
    <property type="match status" value="1"/>
</dbReference>
<dbReference type="GO" id="GO:0005524">
    <property type="term" value="F:ATP binding"/>
    <property type="evidence" value="ECO:0007669"/>
    <property type="project" value="UniProtKB-UniRule"/>
</dbReference>
<evidence type="ECO:0000256" key="4">
    <source>
        <dbReference type="ARBA" id="ARBA00022516"/>
    </source>
</evidence>
<evidence type="ECO:0000256" key="12">
    <source>
        <dbReference type="ARBA" id="ARBA00029326"/>
    </source>
</evidence>
<dbReference type="HOGENOM" id="CLU_022059_1_0_1"/>
<dbReference type="PROSITE" id="PS00627">
    <property type="entry name" value="GHMP_KINASES_ATP"/>
    <property type="match status" value="1"/>
</dbReference>
<comment type="catalytic activity">
    <reaction evidence="12">
        <text>(R)-5-phosphomevalonate + ATP = (R)-5-diphosphomevalonate + ADP</text>
        <dbReference type="Rhea" id="RHEA:16341"/>
        <dbReference type="ChEBI" id="CHEBI:30616"/>
        <dbReference type="ChEBI" id="CHEBI:57557"/>
        <dbReference type="ChEBI" id="CHEBI:58146"/>
        <dbReference type="ChEBI" id="CHEBI:456216"/>
        <dbReference type="EC" id="2.7.4.2"/>
    </reaction>
    <physiologicalReaction direction="left-to-right" evidence="12">
        <dbReference type="Rhea" id="RHEA:16342"/>
    </physiologicalReaction>
</comment>
<dbReference type="FunCoup" id="Q756B3">
    <property type="interactions" value="129"/>
</dbReference>
<keyword evidence="9 13" id="KW-0752">Steroid biosynthesis</keyword>
<dbReference type="GO" id="GO:0010142">
    <property type="term" value="P:farnesyl diphosphate biosynthetic process, mevalonate pathway"/>
    <property type="evidence" value="ECO:0000318"/>
    <property type="project" value="GO_Central"/>
</dbReference>
<dbReference type="InParanoid" id="Q756B3"/>
<dbReference type="FunFam" id="3.30.230.10:FF:000101">
    <property type="entry name" value="Phosphomevalonate kinase"/>
    <property type="match status" value="1"/>
</dbReference>
<dbReference type="eggNOG" id="KOG4519">
    <property type="taxonomic scope" value="Eukaryota"/>
</dbReference>
<dbReference type="OrthoDB" id="10262935at2759"/>
<keyword evidence="6" id="KW-0547">Nucleotide-binding</keyword>
<dbReference type="EMBL" id="AE016818">
    <property type="protein sequence ID" value="AAS53034.1"/>
    <property type="molecule type" value="Genomic_DNA"/>
</dbReference>
<dbReference type="AlphaFoldDB" id="Q756B3"/>
<comment type="pathway">
    <text evidence="1 13">Isoprenoid biosynthesis; isopentenyl diphosphate biosynthesis via mevalonate pathway; isopentenyl diphosphate from (R)-mevalonate: step 2/3.</text>
</comment>
<dbReference type="PANTHER" id="PTHR31814:SF2">
    <property type="entry name" value="PHOSPHOMEVALONATE KINASE"/>
    <property type="match status" value="1"/>
</dbReference>
<evidence type="ECO:0000256" key="10">
    <source>
        <dbReference type="ARBA" id="ARBA00023098"/>
    </source>
</evidence>
<evidence type="ECO:0000256" key="2">
    <source>
        <dbReference type="ARBA" id="ARBA00006495"/>
    </source>
</evidence>
<organism evidence="15 16">
    <name type="scientific">Eremothecium gossypii (strain ATCC 10895 / CBS 109.51 / FGSC 9923 / NRRL Y-1056)</name>
    <name type="common">Yeast</name>
    <name type="synonym">Ashbya gossypii</name>
    <dbReference type="NCBI Taxonomy" id="284811"/>
    <lineage>
        <taxon>Eukaryota</taxon>
        <taxon>Fungi</taxon>
        <taxon>Dikarya</taxon>
        <taxon>Ascomycota</taxon>
        <taxon>Saccharomycotina</taxon>
        <taxon>Saccharomycetes</taxon>
        <taxon>Saccharomycetales</taxon>
        <taxon>Saccharomycetaceae</taxon>
        <taxon>Eremothecium</taxon>
    </lineage>
</organism>
<evidence type="ECO:0000256" key="11">
    <source>
        <dbReference type="ARBA" id="ARBA00023221"/>
    </source>
</evidence>
<dbReference type="NCBIfam" id="TIGR01219">
    <property type="entry name" value="Pmev_kin_ERG8"/>
    <property type="match status" value="1"/>
</dbReference>
<evidence type="ECO:0000313" key="16">
    <source>
        <dbReference type="Proteomes" id="UP000000591"/>
    </source>
</evidence>
<name>Q756B3_EREGS</name>
<reference evidence="16" key="2">
    <citation type="journal article" date="2013" name="G3 (Bethesda)">
        <title>Genomes of Ashbya fungi isolated from insects reveal four mating-type loci, numerous translocations, lack of transposons, and distinct gene duplications.</title>
        <authorList>
            <person name="Dietrich F.S."/>
            <person name="Voegeli S."/>
            <person name="Kuo S."/>
            <person name="Philippsen P."/>
        </authorList>
    </citation>
    <scope>GENOME REANNOTATION</scope>
    <source>
        <strain evidence="16">ATCC 10895 / CBS 109.51 / FGSC 9923 / NRRL Y-1056</strain>
    </source>
</reference>
<keyword evidence="4 13" id="KW-0444">Lipid biosynthesis</keyword>
<feature type="domain" description="GHMP kinase N-terminal" evidence="14">
    <location>
        <begin position="139"/>
        <end position="211"/>
    </location>
</feature>
<evidence type="ECO:0000256" key="8">
    <source>
        <dbReference type="ARBA" id="ARBA00022840"/>
    </source>
</evidence>
<dbReference type="Proteomes" id="UP000000591">
    <property type="component" value="Chromosome V"/>
</dbReference>
<comment type="similarity">
    <text evidence="2 13">Belongs to the GHMP kinase family. Mevalonate kinase subfamily.</text>
</comment>
<dbReference type="GO" id="GO:0006696">
    <property type="term" value="P:ergosterol biosynthetic process"/>
    <property type="evidence" value="ECO:0000318"/>
    <property type="project" value="GO_Central"/>
</dbReference>
<dbReference type="STRING" id="284811.Q756B3"/>
<evidence type="ECO:0000256" key="13">
    <source>
        <dbReference type="PIRNR" id="PIRNR017288"/>
    </source>
</evidence>
<dbReference type="InterPro" id="IPR016005">
    <property type="entry name" value="Erg8"/>
</dbReference>
<dbReference type="GO" id="GO:0005777">
    <property type="term" value="C:peroxisome"/>
    <property type="evidence" value="ECO:0000318"/>
    <property type="project" value="GO_Central"/>
</dbReference>
<evidence type="ECO:0000256" key="7">
    <source>
        <dbReference type="ARBA" id="ARBA00022777"/>
    </source>
</evidence>
<evidence type="ECO:0000256" key="1">
    <source>
        <dbReference type="ARBA" id="ARBA00005017"/>
    </source>
</evidence>
<keyword evidence="11 13" id="KW-0753">Steroid metabolism</keyword>
<dbReference type="Gene3D" id="3.30.230.10">
    <property type="match status" value="1"/>
</dbReference>
<keyword evidence="10 13" id="KW-0443">Lipid metabolism</keyword>
<dbReference type="GO" id="GO:0019287">
    <property type="term" value="P:isopentenyl diphosphate biosynthetic process, mevalonate pathway"/>
    <property type="evidence" value="ECO:0000318"/>
    <property type="project" value="GO_Central"/>
</dbReference>